<feature type="domain" description="Competence protein CoiA-like N-terminal" evidence="1">
    <location>
        <begin position="26"/>
        <end position="59"/>
    </location>
</feature>
<evidence type="ECO:0000259" key="1">
    <source>
        <dbReference type="Pfam" id="PF25164"/>
    </source>
</evidence>
<evidence type="ECO:0000313" key="3">
    <source>
        <dbReference type="Proteomes" id="UP001295462"/>
    </source>
</evidence>
<reference evidence="2" key="1">
    <citation type="submission" date="2022-01" db="EMBL/GenBank/DDBJ databases">
        <authorList>
            <person name="Lagorce A."/>
        </authorList>
    </citation>
    <scope>NUCLEOTIDE SEQUENCE</scope>
    <source>
        <strain evidence="2">Th15_F1_A12</strain>
    </source>
</reference>
<protein>
    <recommendedName>
        <fullName evidence="1">Competence protein CoiA-like N-terminal domain-containing protein</fullName>
    </recommendedName>
</protein>
<proteinExistence type="predicted"/>
<dbReference type="EMBL" id="CAKMUD010000094">
    <property type="protein sequence ID" value="CAH1599524.1"/>
    <property type="molecule type" value="Genomic_DNA"/>
</dbReference>
<dbReference type="InterPro" id="IPR057253">
    <property type="entry name" value="CoiA-like_N"/>
</dbReference>
<gene>
    <name evidence="2" type="ORF">THF1A12_40178</name>
</gene>
<dbReference type="Proteomes" id="UP001295462">
    <property type="component" value="Unassembled WGS sequence"/>
</dbReference>
<dbReference type="RefSeq" id="WP_020194371.1">
    <property type="nucleotide sequence ID" value="NZ_CAKMTZ010000082.1"/>
</dbReference>
<comment type="caution">
    <text evidence="2">The sequence shown here is derived from an EMBL/GenBank/DDBJ whole genome shotgun (WGS) entry which is preliminary data.</text>
</comment>
<name>A0AAU9QRV8_9VIBR</name>
<evidence type="ECO:0000313" key="2">
    <source>
        <dbReference type="EMBL" id="CAH1599524.1"/>
    </source>
</evidence>
<dbReference type="AlphaFoldDB" id="A0AAU9QRV8"/>
<accession>A0AAU9QRV8</accession>
<dbReference type="Pfam" id="PF25164">
    <property type="entry name" value="CoiA_N"/>
    <property type="match status" value="1"/>
</dbReference>
<sequence>MSSNLIPFGLHISSGRLLDISEVERGKACECVCPACKQRLVARFCVDRSDHFAHDKDSSDQGVNEIECSLSFYVAMRLMIKQCLREMPDLLDFTIPPLEFNLGMKDRSGRLHEYKHTVTEPKQVNLRNVVVETKLDTYDIDVASTLGDYVIALHFYYPGRERFSGEVDSKVCLIEIDLTELDSIYRDFGKDEEIDISFKERVVRFVFGSIMAKSWFSHPLKEESYQIATEHLREVVAKENESLKRIFKSKEERYGKHKGAGDYYCPRCDVAWFSEHKGTSCDRCFLPGNPLPFKPQ</sequence>
<organism evidence="2 3">
    <name type="scientific">Vibrio jasicida</name>
    <dbReference type="NCBI Taxonomy" id="766224"/>
    <lineage>
        <taxon>Bacteria</taxon>
        <taxon>Pseudomonadati</taxon>
        <taxon>Pseudomonadota</taxon>
        <taxon>Gammaproteobacteria</taxon>
        <taxon>Vibrionales</taxon>
        <taxon>Vibrionaceae</taxon>
        <taxon>Vibrio</taxon>
    </lineage>
</organism>